<protein>
    <submittedName>
        <fullName evidence="2">Uncharacterized protein</fullName>
    </submittedName>
</protein>
<proteinExistence type="predicted"/>
<feature type="transmembrane region" description="Helical" evidence="1">
    <location>
        <begin position="73"/>
        <end position="95"/>
    </location>
</feature>
<keyword evidence="1" id="KW-0812">Transmembrane</keyword>
<dbReference type="EMBL" id="CP029077">
    <property type="protein sequence ID" value="QED23750.1"/>
    <property type="molecule type" value="Genomic_DNA"/>
</dbReference>
<keyword evidence="1" id="KW-0472">Membrane</keyword>
<organism evidence="2 3">
    <name type="scientific">Candidatus Deianiraea vastatrix</name>
    <dbReference type="NCBI Taxonomy" id="2163644"/>
    <lineage>
        <taxon>Bacteria</taxon>
        <taxon>Pseudomonadati</taxon>
        <taxon>Pseudomonadota</taxon>
        <taxon>Alphaproteobacteria</taxon>
        <taxon>Rickettsiales</taxon>
        <taxon>Candidatus Deianiraeaceae</taxon>
        <taxon>Candidatus Deianiraea</taxon>
    </lineage>
</organism>
<dbReference type="AlphaFoldDB" id="A0A5B8XET2"/>
<feature type="transmembrane region" description="Helical" evidence="1">
    <location>
        <begin position="47"/>
        <end position="67"/>
    </location>
</feature>
<reference evidence="2 3" key="1">
    <citation type="journal article" date="2019" name="ISME J.">
        <title>Deianiraea, an extracellular bacterium associated with the ciliate Paramecium, suggests an alternative scenario for the evolution of Rickettsiales.</title>
        <authorList>
            <person name="Castelli M."/>
            <person name="Sabaneyeva E."/>
            <person name="Lanzoni O."/>
            <person name="Lebedeva N."/>
            <person name="Floriano A.M."/>
            <person name="Gaiarsa S."/>
            <person name="Benken K."/>
            <person name="Modeo L."/>
            <person name="Bandi C."/>
            <person name="Potekhin A."/>
            <person name="Sassera D."/>
            <person name="Petroni G."/>
        </authorList>
    </citation>
    <scope>NUCLEOTIDE SEQUENCE [LARGE SCALE GENOMIC DNA]</scope>
    <source>
        <strain evidence="2">CyL4-1</strain>
    </source>
</reference>
<dbReference type="Proteomes" id="UP000321934">
    <property type="component" value="Chromosome"/>
</dbReference>
<keyword evidence="1" id="KW-1133">Transmembrane helix</keyword>
<gene>
    <name evidence="2" type="ORF">Deia_00964</name>
</gene>
<sequence>MKMYKIYGKVSDNIIDAQSGFKIIQNGFNYKYSIPLLGSLILIKKRVFKGGLIIGLCTPVLLFIIGAAKIHEFAILSFAMRITILWLFGIFLSTLSTQFEEKSLIAKGYTLLLETYEKNSIDAMKNLHNAIAKSNNLSIRV</sequence>
<dbReference type="RefSeq" id="WP_146821083.1">
    <property type="nucleotide sequence ID" value="NZ_CP029077.1"/>
</dbReference>
<evidence type="ECO:0000313" key="2">
    <source>
        <dbReference type="EMBL" id="QED23750.1"/>
    </source>
</evidence>
<keyword evidence="3" id="KW-1185">Reference proteome</keyword>
<accession>A0A5B8XET2</accession>
<name>A0A5B8XET2_9RICK</name>
<evidence type="ECO:0000313" key="3">
    <source>
        <dbReference type="Proteomes" id="UP000321934"/>
    </source>
</evidence>
<evidence type="ECO:0000256" key="1">
    <source>
        <dbReference type="SAM" id="Phobius"/>
    </source>
</evidence>